<feature type="compositionally biased region" description="Low complexity" evidence="1">
    <location>
        <begin position="15"/>
        <end position="26"/>
    </location>
</feature>
<organism evidence="2 3">
    <name type="scientific">Hypholoma sublateritium (strain FD-334 SS-4)</name>
    <dbReference type="NCBI Taxonomy" id="945553"/>
    <lineage>
        <taxon>Eukaryota</taxon>
        <taxon>Fungi</taxon>
        <taxon>Dikarya</taxon>
        <taxon>Basidiomycota</taxon>
        <taxon>Agaricomycotina</taxon>
        <taxon>Agaricomycetes</taxon>
        <taxon>Agaricomycetidae</taxon>
        <taxon>Agaricales</taxon>
        <taxon>Agaricineae</taxon>
        <taxon>Strophariaceae</taxon>
        <taxon>Hypholoma</taxon>
    </lineage>
</organism>
<evidence type="ECO:0000313" key="2">
    <source>
        <dbReference type="EMBL" id="KJA16211.1"/>
    </source>
</evidence>
<gene>
    <name evidence="2" type="ORF">HYPSUDRAFT_71559</name>
</gene>
<evidence type="ECO:0000256" key="1">
    <source>
        <dbReference type="SAM" id="MobiDB-lite"/>
    </source>
</evidence>
<reference evidence="3" key="1">
    <citation type="submission" date="2014-04" db="EMBL/GenBank/DDBJ databases">
        <title>Evolutionary Origins and Diversification of the Mycorrhizal Mutualists.</title>
        <authorList>
            <consortium name="DOE Joint Genome Institute"/>
            <consortium name="Mycorrhizal Genomics Consortium"/>
            <person name="Kohler A."/>
            <person name="Kuo A."/>
            <person name="Nagy L.G."/>
            <person name="Floudas D."/>
            <person name="Copeland A."/>
            <person name="Barry K.W."/>
            <person name="Cichocki N."/>
            <person name="Veneault-Fourrey C."/>
            <person name="LaButti K."/>
            <person name="Lindquist E.A."/>
            <person name="Lipzen A."/>
            <person name="Lundell T."/>
            <person name="Morin E."/>
            <person name="Murat C."/>
            <person name="Riley R."/>
            <person name="Ohm R."/>
            <person name="Sun H."/>
            <person name="Tunlid A."/>
            <person name="Henrissat B."/>
            <person name="Grigoriev I.V."/>
            <person name="Hibbett D.S."/>
            <person name="Martin F."/>
        </authorList>
    </citation>
    <scope>NUCLEOTIDE SEQUENCE [LARGE SCALE GENOMIC DNA]</scope>
    <source>
        <strain evidence="3">FD-334 SS-4</strain>
    </source>
</reference>
<dbReference type="EMBL" id="KN817626">
    <property type="protein sequence ID" value="KJA16211.1"/>
    <property type="molecule type" value="Genomic_DNA"/>
</dbReference>
<keyword evidence="3" id="KW-1185">Reference proteome</keyword>
<name>A0A0D2NHY5_HYPSF</name>
<dbReference type="Proteomes" id="UP000054270">
    <property type="component" value="Unassembled WGS sequence"/>
</dbReference>
<sequence>MSTPSLVATTPPVRSTSTAAVPSSPALVITQLPPSTHRFPYSTGPSPPASSIQHCRLSPIDNDRSSSYNDDDPQYMAPSSPPRVAPDGLAYPRHLAAGGCYSCALFAASHSRSFAPMHPCTQYPRRRCSHQPTGGGWLALSENGEPTRSLGAGRTLAPGSTMLRRTRNSCQGAASR</sequence>
<evidence type="ECO:0000313" key="3">
    <source>
        <dbReference type="Proteomes" id="UP000054270"/>
    </source>
</evidence>
<dbReference type="AlphaFoldDB" id="A0A0D2NHY5"/>
<accession>A0A0D2NHY5</accession>
<feature type="region of interest" description="Disordered" evidence="1">
    <location>
        <begin position="1"/>
        <end position="84"/>
    </location>
</feature>
<proteinExistence type="predicted"/>
<feature type="compositionally biased region" description="Polar residues" evidence="1">
    <location>
        <begin position="1"/>
        <end position="14"/>
    </location>
</feature>
<protein>
    <submittedName>
        <fullName evidence="2">Uncharacterized protein</fullName>
    </submittedName>
</protein>